<evidence type="ECO:0000313" key="1">
    <source>
        <dbReference type="EMBL" id="CAB9510037.1"/>
    </source>
</evidence>
<dbReference type="AlphaFoldDB" id="A0A9N8DWN5"/>
<keyword evidence="2" id="KW-1185">Reference proteome</keyword>
<name>A0A9N8DWN5_9STRA</name>
<sequence>MSSINDENNIAVEHLLLGRPNEASATLINALDQYKRTCSSIDGLQAQLGQVDNRNDLDTFLYSVEMTDEINESAQPVLPFAWYGRPIAIAAPDDETIDEDAADAIIVGPEVTVACLLYNLGIAFQLECAQSAIVNQAEENAAFPPAPPRRTHQDALHVYMMALQALLSLPPQRTAQRNTISERLSLGVLHLAIANNLLYVHAQLIDMDGVKTCLAVLRDALARICHGLPQEHMEEFSFFLKNTLLFPSNYGSTFSLPLAPAA</sequence>
<proteinExistence type="predicted"/>
<organism evidence="1 2">
    <name type="scientific">Seminavis robusta</name>
    <dbReference type="NCBI Taxonomy" id="568900"/>
    <lineage>
        <taxon>Eukaryota</taxon>
        <taxon>Sar</taxon>
        <taxon>Stramenopiles</taxon>
        <taxon>Ochrophyta</taxon>
        <taxon>Bacillariophyta</taxon>
        <taxon>Bacillariophyceae</taxon>
        <taxon>Bacillariophycidae</taxon>
        <taxon>Naviculales</taxon>
        <taxon>Naviculaceae</taxon>
        <taxon>Seminavis</taxon>
    </lineage>
</organism>
<reference evidence="1" key="1">
    <citation type="submission" date="2020-06" db="EMBL/GenBank/DDBJ databases">
        <authorList>
            <consortium name="Plant Systems Biology data submission"/>
        </authorList>
    </citation>
    <scope>NUCLEOTIDE SEQUENCE</scope>
    <source>
        <strain evidence="1">D6</strain>
    </source>
</reference>
<comment type="caution">
    <text evidence="1">The sequence shown here is derived from an EMBL/GenBank/DDBJ whole genome shotgun (WGS) entry which is preliminary data.</text>
</comment>
<dbReference type="EMBL" id="CAICTM010000416">
    <property type="protein sequence ID" value="CAB9510037.1"/>
    <property type="molecule type" value="Genomic_DNA"/>
</dbReference>
<gene>
    <name evidence="1" type="ORF">SEMRO_417_G138660.1</name>
</gene>
<dbReference type="Proteomes" id="UP001153069">
    <property type="component" value="Unassembled WGS sequence"/>
</dbReference>
<accession>A0A9N8DWN5</accession>
<protein>
    <submittedName>
        <fullName evidence="1">Uncharacterized protein</fullName>
    </submittedName>
</protein>
<evidence type="ECO:0000313" key="2">
    <source>
        <dbReference type="Proteomes" id="UP001153069"/>
    </source>
</evidence>